<reference evidence="4" key="1">
    <citation type="submission" date="2017-09" db="EMBL/GenBank/DDBJ databases">
        <title>Depth-based differentiation of microbial function through sediment-hosted aquifers and enrichment of novel symbionts in the deep terrestrial subsurface.</title>
        <authorList>
            <person name="Probst A.J."/>
            <person name="Ladd B."/>
            <person name="Jarett J.K."/>
            <person name="Geller-Mcgrath D.E."/>
            <person name="Sieber C.M.K."/>
            <person name="Emerson J.B."/>
            <person name="Anantharaman K."/>
            <person name="Thomas B.C."/>
            <person name="Malmstrom R."/>
            <person name="Stieglmeier M."/>
            <person name="Klingl A."/>
            <person name="Woyke T."/>
            <person name="Ryan C.M."/>
            <person name="Banfield J.F."/>
        </authorList>
    </citation>
    <scope>NUCLEOTIDE SEQUENCE [LARGE SCALE GENOMIC DNA]</scope>
</reference>
<evidence type="ECO:0000259" key="2">
    <source>
        <dbReference type="Pfam" id="PF00892"/>
    </source>
</evidence>
<name>A0A2M7X9H3_9BACT</name>
<dbReference type="AlphaFoldDB" id="A0A2M7X9H3"/>
<gene>
    <name evidence="3" type="ORF">CO176_01445</name>
</gene>
<keyword evidence="1" id="KW-0812">Transmembrane</keyword>
<evidence type="ECO:0000313" key="3">
    <source>
        <dbReference type="EMBL" id="PJA42810.1"/>
    </source>
</evidence>
<organism evidence="3 4">
    <name type="scientific">Candidatus Woesebacteria bacterium CG_4_9_14_3_um_filter_39_10</name>
    <dbReference type="NCBI Taxonomy" id="1975056"/>
    <lineage>
        <taxon>Bacteria</taxon>
        <taxon>Candidatus Woeseibacteriota</taxon>
    </lineage>
</organism>
<dbReference type="GO" id="GO:0016020">
    <property type="term" value="C:membrane"/>
    <property type="evidence" value="ECO:0007669"/>
    <property type="project" value="InterPro"/>
</dbReference>
<feature type="domain" description="EamA" evidence="2">
    <location>
        <begin position="7"/>
        <end position="43"/>
    </location>
</feature>
<dbReference type="EMBL" id="PFWW01000030">
    <property type="protein sequence ID" value="PJA42810.1"/>
    <property type="molecule type" value="Genomic_DNA"/>
</dbReference>
<evidence type="ECO:0000313" key="4">
    <source>
        <dbReference type="Proteomes" id="UP000230484"/>
    </source>
</evidence>
<protein>
    <submittedName>
        <fullName evidence="3">EamA family transporter</fullName>
    </submittedName>
</protein>
<feature type="non-terminal residue" evidence="3">
    <location>
        <position position="44"/>
    </location>
</feature>
<accession>A0A2M7X9H3</accession>
<keyword evidence="1" id="KW-0472">Membrane</keyword>
<feature type="transmembrane region" description="Helical" evidence="1">
    <location>
        <begin position="9"/>
        <end position="30"/>
    </location>
</feature>
<dbReference type="InterPro" id="IPR000620">
    <property type="entry name" value="EamA_dom"/>
</dbReference>
<sequence length="44" mass="4928">MNPHRLKAYILLLIVAVIWGIAGPVIKFTLGGFPPLLFLTYRFG</sequence>
<proteinExistence type="predicted"/>
<dbReference type="Proteomes" id="UP000230484">
    <property type="component" value="Unassembled WGS sequence"/>
</dbReference>
<evidence type="ECO:0000256" key="1">
    <source>
        <dbReference type="SAM" id="Phobius"/>
    </source>
</evidence>
<dbReference type="Pfam" id="PF00892">
    <property type="entry name" value="EamA"/>
    <property type="match status" value="1"/>
</dbReference>
<keyword evidence="1" id="KW-1133">Transmembrane helix</keyword>
<comment type="caution">
    <text evidence="3">The sequence shown here is derived from an EMBL/GenBank/DDBJ whole genome shotgun (WGS) entry which is preliminary data.</text>
</comment>